<proteinExistence type="predicted"/>
<sequence>MKKILLLLCFAAIAFIPLGVKAEMQAMTDSEMQVVSGQVSIAGLIGTGDGIFRCTTLKMGLSPATVYILGTTVATPLTNNALMTVLQPVFVTLVNFQIPQDILKALSTIN</sequence>
<evidence type="ECO:0000259" key="1">
    <source>
        <dbReference type="Pfam" id="PF19657"/>
    </source>
</evidence>
<accession>A0A0W8FPY2</accession>
<comment type="caution">
    <text evidence="2">The sequence shown here is derived from an EMBL/GenBank/DDBJ whole genome shotgun (WGS) entry which is preliminary data.</text>
</comment>
<dbReference type="EMBL" id="LNQE01000938">
    <property type="protein sequence ID" value="KUG22836.1"/>
    <property type="molecule type" value="Genomic_DNA"/>
</dbReference>
<dbReference type="AlphaFoldDB" id="A0A0W8FPY2"/>
<dbReference type="InterPro" id="IPR046158">
    <property type="entry name" value="DUF6160"/>
</dbReference>
<protein>
    <recommendedName>
        <fullName evidence="1">DUF6160 domain-containing protein</fullName>
    </recommendedName>
</protein>
<name>A0A0W8FPY2_9ZZZZ</name>
<dbReference type="Pfam" id="PF19657">
    <property type="entry name" value="DUF6160"/>
    <property type="match status" value="1"/>
</dbReference>
<feature type="domain" description="DUF6160" evidence="1">
    <location>
        <begin position="1"/>
        <end position="38"/>
    </location>
</feature>
<organism evidence="2">
    <name type="scientific">hydrocarbon metagenome</name>
    <dbReference type="NCBI Taxonomy" id="938273"/>
    <lineage>
        <taxon>unclassified sequences</taxon>
        <taxon>metagenomes</taxon>
        <taxon>ecological metagenomes</taxon>
    </lineage>
</organism>
<evidence type="ECO:0000313" key="2">
    <source>
        <dbReference type="EMBL" id="KUG22836.1"/>
    </source>
</evidence>
<reference evidence="2" key="1">
    <citation type="journal article" date="2015" name="Proc. Natl. Acad. Sci. U.S.A.">
        <title>Networks of energetic and metabolic interactions define dynamics in microbial communities.</title>
        <authorList>
            <person name="Embree M."/>
            <person name="Liu J.K."/>
            <person name="Al-Bassam M.M."/>
            <person name="Zengler K."/>
        </authorList>
    </citation>
    <scope>NUCLEOTIDE SEQUENCE</scope>
</reference>
<gene>
    <name evidence="2" type="ORF">ASZ90_007385</name>
</gene>